<keyword evidence="4" id="KW-1185">Reference proteome</keyword>
<keyword evidence="2" id="KW-1133">Transmembrane helix</keyword>
<feature type="compositionally biased region" description="Low complexity" evidence="1">
    <location>
        <begin position="452"/>
        <end position="465"/>
    </location>
</feature>
<feature type="transmembrane region" description="Helical" evidence="2">
    <location>
        <begin position="37"/>
        <end position="56"/>
    </location>
</feature>
<protein>
    <submittedName>
        <fullName evidence="3">Uncharacterized protein</fullName>
    </submittedName>
</protein>
<feature type="region of interest" description="Disordered" evidence="1">
    <location>
        <begin position="452"/>
        <end position="475"/>
    </location>
</feature>
<evidence type="ECO:0000256" key="1">
    <source>
        <dbReference type="SAM" id="MobiDB-lite"/>
    </source>
</evidence>
<feature type="transmembrane region" description="Helical" evidence="2">
    <location>
        <begin position="163"/>
        <end position="185"/>
    </location>
</feature>
<dbReference type="RefSeq" id="WP_310267621.1">
    <property type="nucleotide sequence ID" value="NZ_JAVDXU010000002.1"/>
</dbReference>
<dbReference type="Proteomes" id="UP001180453">
    <property type="component" value="Unassembled WGS sequence"/>
</dbReference>
<feature type="transmembrane region" description="Helical" evidence="2">
    <location>
        <begin position="139"/>
        <end position="157"/>
    </location>
</feature>
<feature type="transmembrane region" description="Helical" evidence="2">
    <location>
        <begin position="268"/>
        <end position="285"/>
    </location>
</feature>
<reference evidence="3 4" key="1">
    <citation type="submission" date="2023-07" db="EMBL/GenBank/DDBJ databases">
        <title>Sorghum-associated microbial communities from plants grown in Nebraska, USA.</title>
        <authorList>
            <person name="Schachtman D."/>
        </authorList>
    </citation>
    <scope>NUCLEOTIDE SEQUENCE [LARGE SCALE GENOMIC DNA]</scope>
    <source>
        <strain evidence="3 4">BE314</strain>
    </source>
</reference>
<feature type="compositionally biased region" description="Pro residues" evidence="1">
    <location>
        <begin position="466"/>
        <end position="475"/>
    </location>
</feature>
<feature type="transmembrane region" description="Helical" evidence="2">
    <location>
        <begin position="76"/>
        <end position="98"/>
    </location>
</feature>
<feature type="transmembrane region" description="Helical" evidence="2">
    <location>
        <begin position="206"/>
        <end position="230"/>
    </location>
</feature>
<sequence>MSSPTTVAQDSKVDKEAASSQVAISRKLLDYALESPLKTLGSAVSILGGLLVLMFLTDIEFLPDVDLAGIASMLYAVALLGLTLLAAMVVLLVVPALAMRGVRDMSRRGPRHTATAAAPTAYPAEPMPSGSRPAACAETVPWIVAFVLWSVLLVWQVSDASQEGLRCFAAIAGGACLLGAVIWVWRESVAVRGWSTAKRRAISVRWIVADSVVAFVFFVMPVYVILRLAAVGDLGQGSISPPALLTLVLLLLVSAVVAWVLSTPQPQIGVGVGLAFGLALFFVVATQTGSVTAVPHTIVGKLHLGDIDFARGGVTAAGCRQINAALGATACAVGADAGAMTPLCPVRIRSRVGQQLVLEFGEVAWSEQRVGATKQWLAAWAQPKQRMRRVVLDKAEMPSWQPLQPLVDDEPLALTTSAKAAVAPKGLTLWRPAAAAQDERLQRLCDAVLESSPAVTPLSASSPASATPPPKARRG</sequence>
<proteinExistence type="predicted"/>
<evidence type="ECO:0000313" key="3">
    <source>
        <dbReference type="EMBL" id="MDR7271082.1"/>
    </source>
</evidence>
<keyword evidence="2" id="KW-0472">Membrane</keyword>
<feature type="transmembrane region" description="Helical" evidence="2">
    <location>
        <begin position="242"/>
        <end position="261"/>
    </location>
</feature>
<gene>
    <name evidence="3" type="ORF">J2X20_003740</name>
</gene>
<evidence type="ECO:0000313" key="4">
    <source>
        <dbReference type="Proteomes" id="UP001180453"/>
    </source>
</evidence>
<dbReference type="EMBL" id="JAVDXU010000002">
    <property type="protein sequence ID" value="MDR7271082.1"/>
    <property type="molecule type" value="Genomic_DNA"/>
</dbReference>
<comment type="caution">
    <text evidence="3">The sequence shown here is derived from an EMBL/GenBank/DDBJ whole genome shotgun (WGS) entry which is preliminary data.</text>
</comment>
<organism evidence="3 4">
    <name type="scientific">Roseateles saccharophilus</name>
    <name type="common">Pseudomonas saccharophila</name>
    <dbReference type="NCBI Taxonomy" id="304"/>
    <lineage>
        <taxon>Bacteria</taxon>
        <taxon>Pseudomonadati</taxon>
        <taxon>Pseudomonadota</taxon>
        <taxon>Betaproteobacteria</taxon>
        <taxon>Burkholderiales</taxon>
        <taxon>Sphaerotilaceae</taxon>
        <taxon>Roseateles</taxon>
    </lineage>
</organism>
<accession>A0ABU1YQE4</accession>
<name>A0ABU1YQE4_ROSSA</name>
<evidence type="ECO:0000256" key="2">
    <source>
        <dbReference type="SAM" id="Phobius"/>
    </source>
</evidence>
<keyword evidence="2" id="KW-0812">Transmembrane</keyword>